<gene>
    <name evidence="10" type="primary">dinG</name>
    <name evidence="10" type="ORF">ACFOOG_09000</name>
</gene>
<dbReference type="InterPro" id="IPR045028">
    <property type="entry name" value="DinG/Rad3-like"/>
</dbReference>
<evidence type="ECO:0000256" key="5">
    <source>
        <dbReference type="ARBA" id="ARBA00022840"/>
    </source>
</evidence>
<dbReference type="InterPro" id="IPR027417">
    <property type="entry name" value="P-loop_NTPase"/>
</dbReference>
<keyword evidence="1" id="KW-0479">Metal-binding</keyword>
<dbReference type="NCBIfam" id="NF008729">
    <property type="entry name" value="PRK11747.1"/>
    <property type="match status" value="1"/>
</dbReference>
<evidence type="ECO:0000256" key="2">
    <source>
        <dbReference type="ARBA" id="ARBA00022741"/>
    </source>
</evidence>
<keyword evidence="11" id="KW-1185">Reference proteome</keyword>
<reference evidence="11" key="1">
    <citation type="journal article" date="2019" name="Int. J. Syst. Evol. Microbiol.">
        <title>The Global Catalogue of Microorganisms (GCM) 10K type strain sequencing project: providing services to taxonomists for standard genome sequencing and annotation.</title>
        <authorList>
            <consortium name="The Broad Institute Genomics Platform"/>
            <consortium name="The Broad Institute Genome Sequencing Center for Infectious Disease"/>
            <person name="Wu L."/>
            <person name="Ma J."/>
        </authorList>
    </citation>
    <scope>NUCLEOTIDE SEQUENCE [LARGE SCALE GENOMIC DNA]</scope>
    <source>
        <strain evidence="11">IBRC 10765</strain>
    </source>
</reference>
<dbReference type="RefSeq" id="WP_380695664.1">
    <property type="nucleotide sequence ID" value="NZ_JBHRYR010000003.1"/>
</dbReference>
<keyword evidence="4 10" id="KW-0347">Helicase</keyword>
<dbReference type="Pfam" id="PF06733">
    <property type="entry name" value="DEAD_2"/>
    <property type="match status" value="1"/>
</dbReference>
<keyword evidence="2" id="KW-0547">Nucleotide-binding</keyword>
<dbReference type="InterPro" id="IPR014001">
    <property type="entry name" value="Helicase_ATP-bd"/>
</dbReference>
<feature type="domain" description="Helicase ATP-binding" evidence="9">
    <location>
        <begin position="15"/>
        <end position="300"/>
    </location>
</feature>
<evidence type="ECO:0000256" key="1">
    <source>
        <dbReference type="ARBA" id="ARBA00022723"/>
    </source>
</evidence>
<evidence type="ECO:0000313" key="11">
    <source>
        <dbReference type="Proteomes" id="UP001595617"/>
    </source>
</evidence>
<organism evidence="10 11">
    <name type="scientific">Saccharospirillum mangrovi</name>
    <dbReference type="NCBI Taxonomy" id="2161747"/>
    <lineage>
        <taxon>Bacteria</taxon>
        <taxon>Pseudomonadati</taxon>
        <taxon>Pseudomonadota</taxon>
        <taxon>Gammaproteobacteria</taxon>
        <taxon>Oceanospirillales</taxon>
        <taxon>Saccharospirillaceae</taxon>
        <taxon>Saccharospirillum</taxon>
    </lineage>
</organism>
<dbReference type="Gene3D" id="3.40.50.300">
    <property type="entry name" value="P-loop containing nucleotide triphosphate hydrolases"/>
    <property type="match status" value="2"/>
</dbReference>
<keyword evidence="7" id="KW-0411">Iron-sulfur</keyword>
<dbReference type="Pfam" id="PF13307">
    <property type="entry name" value="Helicase_C_2"/>
    <property type="match status" value="1"/>
</dbReference>
<keyword evidence="3 10" id="KW-0378">Hydrolase</keyword>
<dbReference type="InterPro" id="IPR010614">
    <property type="entry name" value="RAD3-like_helicase_DEAD"/>
</dbReference>
<dbReference type="PANTHER" id="PTHR11472:SF59">
    <property type="entry name" value="ATP-DEPENDENT DNA HELICASE DING"/>
    <property type="match status" value="1"/>
</dbReference>
<comment type="caution">
    <text evidence="10">The sequence shown here is derived from an EMBL/GenBank/DDBJ whole genome shotgun (WGS) entry which is preliminary data.</text>
</comment>
<keyword evidence="6" id="KW-0408">Iron</keyword>
<name>A0ABV7ZWS4_9GAMM</name>
<evidence type="ECO:0000313" key="10">
    <source>
        <dbReference type="EMBL" id="MFC3852963.1"/>
    </source>
</evidence>
<dbReference type="PROSITE" id="PS51193">
    <property type="entry name" value="HELICASE_ATP_BIND_2"/>
    <property type="match status" value="1"/>
</dbReference>
<dbReference type="GO" id="GO:0016787">
    <property type="term" value="F:hydrolase activity"/>
    <property type="evidence" value="ECO:0007669"/>
    <property type="project" value="UniProtKB-KW"/>
</dbReference>
<dbReference type="InterPro" id="IPR006555">
    <property type="entry name" value="ATP-dep_Helicase_C"/>
</dbReference>
<evidence type="ECO:0000259" key="9">
    <source>
        <dbReference type="PROSITE" id="PS51193"/>
    </source>
</evidence>
<evidence type="ECO:0000256" key="3">
    <source>
        <dbReference type="ARBA" id="ARBA00022801"/>
    </source>
</evidence>
<dbReference type="PANTHER" id="PTHR11472">
    <property type="entry name" value="DNA REPAIR DEAD HELICASE RAD3/XP-D SUBFAMILY MEMBER"/>
    <property type="match status" value="1"/>
</dbReference>
<proteinExistence type="predicted"/>
<dbReference type="InterPro" id="IPR006554">
    <property type="entry name" value="Helicase-like_DEXD_c2"/>
</dbReference>
<dbReference type="Proteomes" id="UP001595617">
    <property type="component" value="Unassembled WGS sequence"/>
</dbReference>
<dbReference type="SMART" id="SM00488">
    <property type="entry name" value="DEXDc2"/>
    <property type="match status" value="1"/>
</dbReference>
<accession>A0ABV7ZWS4</accession>
<keyword evidence="8" id="KW-0413">Isomerase</keyword>
<dbReference type="SMART" id="SM00487">
    <property type="entry name" value="DEXDc"/>
    <property type="match status" value="1"/>
</dbReference>
<keyword evidence="5" id="KW-0067">ATP-binding</keyword>
<dbReference type="EMBL" id="JBHRYR010000003">
    <property type="protein sequence ID" value="MFC3852963.1"/>
    <property type="molecule type" value="Genomic_DNA"/>
</dbReference>
<dbReference type="SMART" id="SM00491">
    <property type="entry name" value="HELICc2"/>
    <property type="match status" value="1"/>
</dbReference>
<evidence type="ECO:0000256" key="6">
    <source>
        <dbReference type="ARBA" id="ARBA00023004"/>
    </source>
</evidence>
<dbReference type="SUPFAM" id="SSF52540">
    <property type="entry name" value="P-loop containing nucleoside triphosphate hydrolases"/>
    <property type="match status" value="1"/>
</dbReference>
<evidence type="ECO:0000256" key="4">
    <source>
        <dbReference type="ARBA" id="ARBA00022806"/>
    </source>
</evidence>
<sequence length="695" mass="76981">MLTEQQKNDIQQAYRDYLAARELKPRVGQRQMIAHIARQVSAASLQADAQRLAIIEAGTGTGKTLGYLIPTLVLAKALKKQVVLSTATVALQAQLMDKDLPELQASTSLTFEYALGKGRGRFFCEVKAENAKQELATEANLFAERRGQSERTMDTLHELMQRFQAGRWDGDLDALEAQPDQHLRKAITAVGSECLGALCSRYDGCPYYANRARLKEADVLVVNHDLVLSDMALGGGVVLPNPQDVIFIFDEAHHLPDKALNHFSLRLELTAFQRYMDGIGRHASKMVSEIAAFEVLGTDLADMEFHSREAKQKLKHIAMLLDDAWVAPQVREDSRVQWYRFPLGQVPEALNVALAELTVLLWPIQTFLNNAQKHMAGQLRAQHPPTEASVLQSWAQQVAQDQELVSTAMALAEQYQKAGDELPVAYWLERSPQDDALTLVSSPFLAGAVLQGYLWQRAYACILTSATLSAGGDFSRYKAHVGVYDDALYLRVASPFNYPEQGELLVPRDAVSGGQQRTHTDYVIGKLPELLQAHQATLVLFSSRVQMLEVYAGLPESWQQRTQCQGNTSKEHILREHARLLAEGSASVIFGLASFSEGVDLPGDALTQVIIAKLPFSVPDDPLQAAAAEWIEQRGGNPFMQLTLPEAIIRLTQAVGRLIRNERDAGRVVLLDGRVNSSRYGTLVLQALPPFRRQS</sequence>
<evidence type="ECO:0000256" key="8">
    <source>
        <dbReference type="ARBA" id="ARBA00023235"/>
    </source>
</evidence>
<dbReference type="InterPro" id="IPR014013">
    <property type="entry name" value="Helic_SF1/SF2_ATP-bd_DinG/Rad3"/>
</dbReference>
<evidence type="ECO:0000256" key="7">
    <source>
        <dbReference type="ARBA" id="ARBA00023014"/>
    </source>
</evidence>
<dbReference type="EC" id="3.6.4.12" evidence="10"/>
<dbReference type="GO" id="GO:0003678">
    <property type="term" value="F:DNA helicase activity"/>
    <property type="evidence" value="ECO:0007669"/>
    <property type="project" value="UniProtKB-EC"/>
</dbReference>
<protein>
    <submittedName>
        <fullName evidence="10">ATP-dependent DNA helicase DinG</fullName>
        <ecNumber evidence="10">3.6.4.12</ecNumber>
    </submittedName>
</protein>